<accession>A0ABS8TQC9</accession>
<organism evidence="2 3">
    <name type="scientific">Datura stramonium</name>
    <name type="common">Jimsonweed</name>
    <name type="synonym">Common thornapple</name>
    <dbReference type="NCBI Taxonomy" id="4076"/>
    <lineage>
        <taxon>Eukaryota</taxon>
        <taxon>Viridiplantae</taxon>
        <taxon>Streptophyta</taxon>
        <taxon>Embryophyta</taxon>
        <taxon>Tracheophyta</taxon>
        <taxon>Spermatophyta</taxon>
        <taxon>Magnoliopsida</taxon>
        <taxon>eudicotyledons</taxon>
        <taxon>Gunneridae</taxon>
        <taxon>Pentapetalae</taxon>
        <taxon>asterids</taxon>
        <taxon>lamiids</taxon>
        <taxon>Solanales</taxon>
        <taxon>Solanaceae</taxon>
        <taxon>Solanoideae</taxon>
        <taxon>Datureae</taxon>
        <taxon>Datura</taxon>
    </lineage>
</organism>
<name>A0ABS8TQC9_DATST</name>
<protein>
    <submittedName>
        <fullName evidence="2">Uncharacterized protein</fullName>
    </submittedName>
</protein>
<evidence type="ECO:0000313" key="3">
    <source>
        <dbReference type="Proteomes" id="UP000823775"/>
    </source>
</evidence>
<proteinExistence type="predicted"/>
<keyword evidence="3" id="KW-1185">Reference proteome</keyword>
<gene>
    <name evidence="2" type="ORF">HAX54_014694</name>
</gene>
<keyword evidence="1" id="KW-0472">Membrane</keyword>
<reference evidence="2 3" key="1">
    <citation type="journal article" date="2021" name="BMC Genomics">
        <title>Datura genome reveals duplications of psychoactive alkaloid biosynthetic genes and high mutation rate following tissue culture.</title>
        <authorList>
            <person name="Rajewski A."/>
            <person name="Carter-House D."/>
            <person name="Stajich J."/>
            <person name="Litt A."/>
        </authorList>
    </citation>
    <scope>NUCLEOTIDE SEQUENCE [LARGE SCALE GENOMIC DNA]</scope>
    <source>
        <strain evidence="2">AR-01</strain>
    </source>
</reference>
<evidence type="ECO:0000256" key="1">
    <source>
        <dbReference type="SAM" id="Phobius"/>
    </source>
</evidence>
<evidence type="ECO:0000313" key="2">
    <source>
        <dbReference type="EMBL" id="MCD7473101.1"/>
    </source>
</evidence>
<keyword evidence="1" id="KW-1133">Transmembrane helix</keyword>
<feature type="transmembrane region" description="Helical" evidence="1">
    <location>
        <begin position="150"/>
        <end position="169"/>
    </location>
</feature>
<sequence length="188" mass="21715">MEGFVKVLVSLFGRDDLGFPVKCSDQFLLWHGRRVVNVKRCSLGCWNQQLAEARPCFLALNGALKEVEKCKSSPYRFSLNNYSQVGAIMFITIHAMVWTDGSFDDNSESDTFCCVSFNIPWLVLWQKAYQVCATHPMREIKLVESYGEEVWIGFIFASQFLLVYMWLVLKNNRLVGRMMKEIIGWSTK</sequence>
<dbReference type="EMBL" id="JACEIK010001918">
    <property type="protein sequence ID" value="MCD7473101.1"/>
    <property type="molecule type" value="Genomic_DNA"/>
</dbReference>
<feature type="transmembrane region" description="Helical" evidence="1">
    <location>
        <begin position="79"/>
        <end position="98"/>
    </location>
</feature>
<keyword evidence="1" id="KW-0812">Transmembrane</keyword>
<dbReference type="Proteomes" id="UP000823775">
    <property type="component" value="Unassembled WGS sequence"/>
</dbReference>
<comment type="caution">
    <text evidence="2">The sequence shown here is derived from an EMBL/GenBank/DDBJ whole genome shotgun (WGS) entry which is preliminary data.</text>
</comment>